<keyword evidence="1" id="KW-0407">Ion channel</keyword>
<keyword evidence="1" id="KW-0813">Transport</keyword>
<proteinExistence type="predicted"/>
<evidence type="ECO:0000256" key="1">
    <source>
        <dbReference type="ARBA" id="ARBA00023303"/>
    </source>
</evidence>
<keyword evidence="2" id="KW-1133">Transmembrane helix</keyword>
<organism evidence="3">
    <name type="scientific">Fagus sylvatica</name>
    <name type="common">Beechnut</name>
    <dbReference type="NCBI Taxonomy" id="28930"/>
    <lineage>
        <taxon>Eukaryota</taxon>
        <taxon>Viridiplantae</taxon>
        <taxon>Streptophyta</taxon>
        <taxon>Embryophyta</taxon>
        <taxon>Tracheophyta</taxon>
        <taxon>Spermatophyta</taxon>
        <taxon>Magnoliopsida</taxon>
        <taxon>eudicotyledons</taxon>
        <taxon>Gunneridae</taxon>
        <taxon>Pentapetalae</taxon>
        <taxon>rosids</taxon>
        <taxon>fabids</taxon>
        <taxon>Fagales</taxon>
        <taxon>Fagaceae</taxon>
        <taxon>Fagus</taxon>
    </lineage>
</organism>
<dbReference type="GO" id="GO:0034220">
    <property type="term" value="P:monoatomic ion transmembrane transport"/>
    <property type="evidence" value="ECO:0007669"/>
    <property type="project" value="UniProtKB-KW"/>
</dbReference>
<dbReference type="AlphaFoldDB" id="A0A2N9GE46"/>
<evidence type="ECO:0000313" key="3">
    <source>
        <dbReference type="EMBL" id="SPD00857.1"/>
    </source>
</evidence>
<gene>
    <name evidence="3" type="ORF">FSB_LOCUS28739</name>
</gene>
<feature type="transmembrane region" description="Helical" evidence="2">
    <location>
        <begin position="57"/>
        <end position="75"/>
    </location>
</feature>
<protein>
    <submittedName>
        <fullName evidence="3">Uncharacterized protein</fullName>
    </submittedName>
</protein>
<keyword evidence="2" id="KW-0812">Transmembrane</keyword>
<evidence type="ECO:0000256" key="2">
    <source>
        <dbReference type="SAM" id="Phobius"/>
    </source>
</evidence>
<dbReference type="PANTHER" id="PTHR45651">
    <property type="entry name" value="CYCLIC NUCLEOTIDE-GATED ION CHANNEL 15-RELATED-RELATED"/>
    <property type="match status" value="1"/>
</dbReference>
<keyword evidence="1" id="KW-0406">Ion transport</keyword>
<dbReference type="EMBL" id="OIVN01002128">
    <property type="protein sequence ID" value="SPD00857.1"/>
    <property type="molecule type" value="Genomic_DNA"/>
</dbReference>
<name>A0A2N9GE46_FAGSY</name>
<dbReference type="GO" id="GO:0016020">
    <property type="term" value="C:membrane"/>
    <property type="evidence" value="ECO:0007669"/>
    <property type="project" value="UniProtKB-SubCell"/>
</dbReference>
<dbReference type="SUPFAM" id="SSF81324">
    <property type="entry name" value="Voltage-gated potassium channels"/>
    <property type="match status" value="1"/>
</dbReference>
<reference evidence="3" key="1">
    <citation type="submission" date="2018-02" db="EMBL/GenBank/DDBJ databases">
        <authorList>
            <person name="Cohen D.B."/>
            <person name="Kent A.D."/>
        </authorList>
    </citation>
    <scope>NUCLEOTIDE SEQUENCE</scope>
</reference>
<sequence length="207" mass="23757">MGDFFLNLDIEGQYSRNNGFEVEGQHSNNDGADSAERRMPRTILDPRRQFLQVYNKILLVSCVVAVSVDPLFFYIPILNDDLNDHERCLVFDKRLMTRVFVLRTVTDVIYLVHIILQFRTAFIDKASEEGGETKLNTNARAIIRRYLRLYFPIDILVVLPIPQEPIRKSLWGSFKNKAYGGSFRSLLEKAYGEASRTKLVGEASGTF</sequence>
<dbReference type="PANTHER" id="PTHR45651:SF68">
    <property type="entry name" value="ION TRANSPORT DOMAIN-CONTAINING PROTEIN"/>
    <property type="match status" value="1"/>
</dbReference>
<feature type="transmembrane region" description="Helical" evidence="2">
    <location>
        <begin position="95"/>
        <end position="116"/>
    </location>
</feature>
<keyword evidence="2" id="KW-0472">Membrane</keyword>
<accession>A0A2N9GE46</accession>